<reference evidence="3" key="1">
    <citation type="submission" date="2015-10" db="EMBL/GenBank/DDBJ databases">
        <authorList>
            <person name="Regsiter A."/>
            <person name="william w."/>
        </authorList>
    </citation>
    <scope>NUCLEOTIDE SEQUENCE [LARGE SCALE GENOMIC DNA]</scope>
</reference>
<dbReference type="AlphaFoldDB" id="A0A1J1LSM2"/>
<feature type="region of interest" description="Disordered" evidence="1">
    <location>
        <begin position="362"/>
        <end position="428"/>
    </location>
</feature>
<feature type="compositionally biased region" description="Polar residues" evidence="1">
    <location>
        <begin position="362"/>
        <end position="381"/>
    </location>
</feature>
<evidence type="ECO:0000256" key="1">
    <source>
        <dbReference type="SAM" id="MobiDB-lite"/>
    </source>
</evidence>
<dbReference type="Proteomes" id="UP000184315">
    <property type="component" value="Unassembled WGS sequence"/>
</dbReference>
<feature type="region of interest" description="Disordered" evidence="1">
    <location>
        <begin position="88"/>
        <end position="109"/>
    </location>
</feature>
<organism evidence="2 3">
    <name type="scientific">Planktothrix tepida PCC 9214</name>
    <dbReference type="NCBI Taxonomy" id="671072"/>
    <lineage>
        <taxon>Bacteria</taxon>
        <taxon>Bacillati</taxon>
        <taxon>Cyanobacteriota</taxon>
        <taxon>Cyanophyceae</taxon>
        <taxon>Oscillatoriophycideae</taxon>
        <taxon>Oscillatoriales</taxon>
        <taxon>Microcoleaceae</taxon>
        <taxon>Planktothrix</taxon>
    </lineage>
</organism>
<evidence type="ECO:0000313" key="3">
    <source>
        <dbReference type="Proteomes" id="UP000184315"/>
    </source>
</evidence>
<evidence type="ECO:0000313" key="2">
    <source>
        <dbReference type="EMBL" id="CUR34994.1"/>
    </source>
</evidence>
<dbReference type="RefSeq" id="WP_072721884.1">
    <property type="nucleotide sequence ID" value="NZ_LN889813.1"/>
</dbReference>
<proteinExistence type="predicted"/>
<sequence>MTEQIEKIKKLIATATNPKQKAMYQQMYKQLLAKLKSETEIETEPEVESKTDEVQPVKLEAVKPKKIDEVQVESEPVKPKKIIAPKVKVEPQPSTELETPQEPKEPKPKNESLFQAIGIIKGEVNLGDVSTIKIGDKEYRLFYIPGRRRFAYEALKKEIEATGNTTQRLIVYPKILHFPGRDKPYIIAFQLSGFISSLPTKKEHPFNSELKDFEFRLCGLWQFIPVCRTPCISVFRNFTKDRLAWIKEAEASRKVKFMKATHAPLLWRDSPVKPFRFNPKLEKEQQGKTYFVELKARFLPDRDVFGFVELLSEPTEERPNFFKASKKMKAEALREVEAKRREIEKAPDTEPIETVTNVEVSDTTETLTAPDSQDIPDSQPVTVKEDSQDIPDSQPVTVKEDSQDISDSQQATVKEDSQNTEELSSVGLEALNPDDLSLNQLKSIVREKMNDDDIKKFGKLTSKTTWVEAYRHLN</sequence>
<name>A0A1J1LSM2_9CYAN</name>
<gene>
    <name evidence="2" type="ORF">PL9214650433</name>
</gene>
<protein>
    <submittedName>
        <fullName evidence="2">Uncharacterized protein</fullName>
    </submittedName>
</protein>
<dbReference type="EMBL" id="CZDF01000172">
    <property type="protein sequence ID" value="CUR34994.1"/>
    <property type="molecule type" value="Genomic_DNA"/>
</dbReference>
<keyword evidence="3" id="KW-1185">Reference proteome</keyword>
<accession>A0A1J1LSM2</accession>